<keyword evidence="2" id="KW-1185">Reference proteome</keyword>
<name>A0A1W6L5I2_9BURK</name>
<dbReference type="KEGG" id="rgu:A4W93_06085"/>
<dbReference type="OrthoDB" id="8680185at2"/>
<dbReference type="Proteomes" id="UP000193427">
    <property type="component" value="Chromosome"/>
</dbReference>
<protein>
    <submittedName>
        <fullName evidence="1">Uncharacterized protein</fullName>
    </submittedName>
</protein>
<evidence type="ECO:0000313" key="1">
    <source>
        <dbReference type="EMBL" id="ARN19514.1"/>
    </source>
</evidence>
<gene>
    <name evidence="1" type="ORF">A4W93_06085</name>
</gene>
<evidence type="ECO:0000313" key="2">
    <source>
        <dbReference type="Proteomes" id="UP000193427"/>
    </source>
</evidence>
<dbReference type="STRING" id="946333.A4W93_06085"/>
<dbReference type="RefSeq" id="WP_085749776.1">
    <property type="nucleotide sequence ID" value="NZ_BSPR01000002.1"/>
</dbReference>
<organism evidence="1 2">
    <name type="scientific">Piscinibacter gummiphilus</name>
    <dbReference type="NCBI Taxonomy" id="946333"/>
    <lineage>
        <taxon>Bacteria</taxon>
        <taxon>Pseudomonadati</taxon>
        <taxon>Pseudomonadota</taxon>
        <taxon>Betaproteobacteria</taxon>
        <taxon>Burkholderiales</taxon>
        <taxon>Sphaerotilaceae</taxon>
        <taxon>Piscinibacter</taxon>
    </lineage>
</organism>
<dbReference type="EMBL" id="CP015118">
    <property type="protein sequence ID" value="ARN19514.1"/>
    <property type="molecule type" value="Genomic_DNA"/>
</dbReference>
<proteinExistence type="predicted"/>
<dbReference type="AlphaFoldDB" id="A0A1W6L5I2"/>
<accession>A0A1W6L5I2</accession>
<sequence length="288" mass="30763">MWKLALRALALAALPGVVFAASPVATVTIVDGDAALLRDTAAFGLAEGVRLQKDDIVHTGAKGRFVRLEFANGIVADLAPDTRLMLSPKAGKSTPQIYLLTGAVKLTVPSTFPAGDTVLAAPSLELSAVAKGVVLSTSGEQTALFTESGAATVVERQDFKPQQPLTLKAGQFYARTGNAKAQVTGRPTGAFIQSLPKAFLDTLPARLDMFKGRDTAPKPAAEPSYADLQPWIDAEPVLRPLFVTRWRTLAKRPDIRAGLVADMAAHPEWDRTLFPEKYRPKPPASAVR</sequence>
<reference evidence="1 2" key="1">
    <citation type="submission" date="2016-04" db="EMBL/GenBank/DDBJ databases">
        <title>Complete genome sequence of natural rubber-degrading, novel Gram-negative bacterium, Rhizobacter gummiphilus strain NS21.</title>
        <authorList>
            <person name="Tabata M."/>
            <person name="Kasai D."/>
            <person name="Fukuda M."/>
        </authorList>
    </citation>
    <scope>NUCLEOTIDE SEQUENCE [LARGE SCALE GENOMIC DNA]</scope>
    <source>
        <strain evidence="1 2">NS21</strain>
    </source>
</reference>